<dbReference type="Proteomes" id="UP000031737">
    <property type="component" value="Unassembled WGS sequence"/>
</dbReference>
<feature type="domain" description="WW" evidence="2">
    <location>
        <begin position="35"/>
        <end position="63"/>
    </location>
</feature>
<evidence type="ECO:0000259" key="2">
    <source>
        <dbReference type="PROSITE" id="PS50020"/>
    </source>
</evidence>
<feature type="compositionally biased region" description="Basic and acidic residues" evidence="1">
    <location>
        <begin position="88"/>
        <end position="110"/>
    </location>
</feature>
<feature type="compositionally biased region" description="Polar residues" evidence="1">
    <location>
        <begin position="156"/>
        <end position="166"/>
    </location>
</feature>
<dbReference type="InterPro" id="IPR036020">
    <property type="entry name" value="WW_dom_sf"/>
</dbReference>
<feature type="compositionally biased region" description="Gly residues" evidence="1">
    <location>
        <begin position="428"/>
        <end position="438"/>
    </location>
</feature>
<dbReference type="VEuPathDB" id="TriTrypDB:TRSC58_05663"/>
<feature type="compositionally biased region" description="Polar residues" evidence="1">
    <location>
        <begin position="463"/>
        <end position="474"/>
    </location>
</feature>
<organism evidence="3 4">
    <name type="scientific">Trypanosoma rangeli SC58</name>
    <dbReference type="NCBI Taxonomy" id="429131"/>
    <lineage>
        <taxon>Eukaryota</taxon>
        <taxon>Discoba</taxon>
        <taxon>Euglenozoa</taxon>
        <taxon>Kinetoplastea</taxon>
        <taxon>Metakinetoplastina</taxon>
        <taxon>Trypanosomatida</taxon>
        <taxon>Trypanosomatidae</taxon>
        <taxon>Trypanosoma</taxon>
        <taxon>Herpetosoma</taxon>
    </lineage>
</organism>
<dbReference type="PROSITE" id="PS50020">
    <property type="entry name" value="WW_DOMAIN_2"/>
    <property type="match status" value="1"/>
</dbReference>
<reference evidence="3 4" key="1">
    <citation type="submission" date="2013-07" db="EMBL/GenBank/DDBJ databases">
        <authorList>
            <person name="Stoco P.H."/>
            <person name="Wagner G."/>
            <person name="Gerber A."/>
            <person name="Zaha A."/>
            <person name="Thompson C."/>
            <person name="Bartholomeu D.C."/>
            <person name="Luckemeyer D.D."/>
            <person name="Bahia D."/>
            <person name="Loreto E."/>
            <person name="Prestes E.B."/>
            <person name="Lima F.M."/>
            <person name="Rodrigues-Luiz G."/>
            <person name="Vallejo G.A."/>
            <person name="Filho J.F."/>
            <person name="Monteiro K.M."/>
            <person name="Tyler K.M."/>
            <person name="de Almeida L.G."/>
            <person name="Ortiz M.F."/>
            <person name="Siervo M.A."/>
            <person name="de Moraes M.H."/>
            <person name="Cunha O.L."/>
            <person name="Mendonca-Neto R."/>
            <person name="Silva R."/>
            <person name="Teixeira S.M."/>
            <person name="Murta S.M."/>
            <person name="Sincero T.C."/>
            <person name="Mendes T.A."/>
            <person name="Urmenyi T.P."/>
            <person name="Silva V.G."/>
            <person name="da Rocha W.D."/>
            <person name="Andersson B."/>
            <person name="Romanha A.J."/>
            <person name="Steindel M."/>
            <person name="de Vasconcelos A.T."/>
            <person name="Grisard E.C."/>
        </authorList>
    </citation>
    <scope>NUCLEOTIDE SEQUENCE [LARGE SCALE GENOMIC DNA]</scope>
    <source>
        <strain evidence="3 4">SC58</strain>
    </source>
</reference>
<feature type="compositionally biased region" description="Polar residues" evidence="1">
    <location>
        <begin position="128"/>
        <end position="137"/>
    </location>
</feature>
<proteinExistence type="predicted"/>
<dbReference type="InterPro" id="IPR001202">
    <property type="entry name" value="WW_dom"/>
</dbReference>
<protein>
    <recommendedName>
        <fullName evidence="2">WW domain-containing protein</fullName>
    </recommendedName>
</protein>
<gene>
    <name evidence="3" type="ORF">TRSC58_05663</name>
</gene>
<evidence type="ECO:0000313" key="4">
    <source>
        <dbReference type="Proteomes" id="UP000031737"/>
    </source>
</evidence>
<feature type="compositionally biased region" description="Low complexity" evidence="1">
    <location>
        <begin position="111"/>
        <end position="123"/>
    </location>
</feature>
<evidence type="ECO:0000256" key="1">
    <source>
        <dbReference type="SAM" id="MobiDB-lite"/>
    </source>
</evidence>
<dbReference type="AlphaFoldDB" id="A0A061IX49"/>
<name>A0A061IX49_TRYRA</name>
<feature type="compositionally biased region" description="Low complexity" evidence="1">
    <location>
        <begin position="77"/>
        <end position="86"/>
    </location>
</feature>
<evidence type="ECO:0000313" key="3">
    <source>
        <dbReference type="EMBL" id="ESL06660.1"/>
    </source>
</evidence>
<dbReference type="SUPFAM" id="SSF51045">
    <property type="entry name" value="WW domain"/>
    <property type="match status" value="1"/>
</dbReference>
<dbReference type="OrthoDB" id="248149at2759"/>
<keyword evidence="4" id="KW-1185">Reference proteome</keyword>
<accession>A0A061IX49</accession>
<feature type="region of interest" description="Disordered" evidence="1">
    <location>
        <begin position="422"/>
        <end position="486"/>
    </location>
</feature>
<dbReference type="CDD" id="cd00201">
    <property type="entry name" value="WW"/>
    <property type="match status" value="1"/>
</dbReference>
<feature type="region of interest" description="Disordered" evidence="1">
    <location>
        <begin position="74"/>
        <end position="172"/>
    </location>
</feature>
<dbReference type="Pfam" id="PF00397">
    <property type="entry name" value="WW"/>
    <property type="match status" value="1"/>
</dbReference>
<comment type="caution">
    <text evidence="3">The sequence shown here is derived from an EMBL/GenBank/DDBJ whole genome shotgun (WGS) entry which is preliminary data.</text>
</comment>
<dbReference type="EMBL" id="AUPL01005663">
    <property type="protein sequence ID" value="ESL06660.1"/>
    <property type="molecule type" value="Genomic_DNA"/>
</dbReference>
<dbReference type="Gene3D" id="2.20.70.10">
    <property type="match status" value="1"/>
</dbReference>
<sequence length="550" mass="60353">MPKEKRQKPAVVCHDGSDAEVSDAEVQQLLQSGVWKALTQEGTGRTYYYHAETRKTCWDLKKELRKRRWAQAKEKAAAATTAQAKESMATEKGAHEQTEASDAGHAEAERGAAAAPTGPGVAAENHHVTLTKTTPLTSHAEDASTGSKINKRRNDLTSGGDNNDNPTLLPFGEEGRGLMQIETYKDPLQRLMDETNSLERLMVSSGTSQAMALEFQRSYEALTRTNKALTTQMVKMKQEYGAMEMALREANIKLYEKDLALRELQGRTRAVNKEDEAERTLIFLREQNQELIRQVGELTVVLSRGFNELAYRQALTSGPGALNPEQLVSSPLQLNQNGSLGTTLDRVLTNPMTHKLLCFACTEELEKLRLSLLSDEERATASLAAVRHHSTTGAGGNHYHHAHYVPAISAALTFNHLGHPEEVTEAGMGSGYAGGGSGPFQPPQETQRRVQCRPQVAVGAKQLSLSPRQNSTASHPHLGSGGRLQSYPYQQQPPEDAYGWKLRTAQADDGRSNTYGDHIPEASMIRRSESQNLAVSATPVFGGFRIRPSY</sequence>